<protein>
    <recommendedName>
        <fullName evidence="5">Membrane transport protein MMPL domain-containing protein</fullName>
    </recommendedName>
</protein>
<keyword evidence="4" id="KW-1185">Reference proteome</keyword>
<feature type="transmembrane region" description="Helical" evidence="2">
    <location>
        <begin position="186"/>
        <end position="206"/>
    </location>
</feature>
<evidence type="ECO:0000313" key="4">
    <source>
        <dbReference type="Proteomes" id="UP000006854"/>
    </source>
</evidence>
<dbReference type="Proteomes" id="UP000006854">
    <property type="component" value="Chromosome"/>
</dbReference>
<gene>
    <name evidence="3" type="ordered locus">SVEN_4882</name>
</gene>
<dbReference type="OrthoDB" id="4120501at2"/>
<sequence>MSTERAVRAAEFALRHRRAFGFGWLLVLLLGGAVAVAGLGRLDQSFTASGGPGHRANQAIQERYGNGAAVAPLVAVVTWPAATDVRDTATARRFAAAVGRAAGPGARTVSYADTGDPGFLGADGRTAYALVYPGAGKPDLAGLTAVEEAAGTLRAGLRSALPEARTEVTGVLPLQHDSAEAGPGPVALAAKAACALGLLLLPALAFRSPLGTVAPLLLAGATSVGALVLVEAVAGFTEISFVVVYLVPVTALVLAVHRWAQPPETAARSAVTAGAAGAAACAALALFPAAFLRSVGIAGLAVWALSTATTLTLAPLLRSARPTKTAARAGSPRAAKAGRVRRPRAATGPLAATAGRVPGPLAVTAGRGRWPRVLPAVLGLLPLVLLAGAAPLLRVGNPEAHTLVASGPAREGLDRLTAAGLPSGVLNPLEVLVPEGADAAAVAARVARVPGVLLAAAPQAAGWRRGGAALVVVVPEAEPMTPGGAATLTSVRAALAAAFPDAGHPEAAPGPAAAPGSRDGVTGAGAVAPLVGGSGVVDRDLVDGVYGLLPYAVPAAALVAFGLLAARAGAGVAARAVCGGVLAAVGSAGALAVLWQWGPPGTGAVTGWVPLVVGTFAFCVSIDRSVALAAGGPGWAGPVAAGAGAFAVLALGIGPQVELALLVSGFAMAVLLDALTGGRPGRPVPEVRPVPRSSLQLV</sequence>
<evidence type="ECO:0000313" key="3">
    <source>
        <dbReference type="EMBL" id="CCA58168.1"/>
    </source>
</evidence>
<dbReference type="GO" id="GO:0005886">
    <property type="term" value="C:plasma membrane"/>
    <property type="evidence" value="ECO:0007669"/>
    <property type="project" value="TreeGrafter"/>
</dbReference>
<dbReference type="PANTHER" id="PTHR33406">
    <property type="entry name" value="MEMBRANE PROTEIN MJ1562-RELATED"/>
    <property type="match status" value="1"/>
</dbReference>
<dbReference type="STRING" id="953739.SVEN_4882"/>
<feature type="transmembrane region" description="Helical" evidence="2">
    <location>
        <begin position="634"/>
        <end position="653"/>
    </location>
</feature>
<dbReference type="EMBL" id="FR845719">
    <property type="protein sequence ID" value="CCA58168.1"/>
    <property type="molecule type" value="Genomic_DNA"/>
</dbReference>
<feature type="transmembrane region" description="Helical" evidence="2">
    <location>
        <begin position="269"/>
        <end position="291"/>
    </location>
</feature>
<name>F2R2P3_STRVP</name>
<reference evidence="3 4" key="1">
    <citation type="journal article" date="2011" name="BMC Genomics">
        <title>Genome-wide analysis of the role of GlnR in Streptomyces venezuelae provides new insights into global nitrogen regulation in actinomycetes.</title>
        <authorList>
            <person name="Pullan S.T."/>
            <person name="Bibb M.J."/>
            <person name="Merrick M."/>
        </authorList>
    </citation>
    <scope>NUCLEOTIDE SEQUENCE [LARGE SCALE GENOMIC DNA]</scope>
    <source>
        <strain evidence="3">ATCC 10712</strain>
    </source>
</reference>
<feature type="transmembrane region" description="Helical" evidence="2">
    <location>
        <begin position="373"/>
        <end position="393"/>
    </location>
</feature>
<feature type="transmembrane region" description="Helical" evidence="2">
    <location>
        <begin position="213"/>
        <end position="233"/>
    </location>
</feature>
<dbReference type="InterPro" id="IPR050545">
    <property type="entry name" value="Mycobact_MmpL"/>
</dbReference>
<dbReference type="AlphaFoldDB" id="F2R2P3"/>
<evidence type="ECO:0000256" key="2">
    <source>
        <dbReference type="SAM" id="Phobius"/>
    </source>
</evidence>
<keyword evidence="2" id="KW-0472">Membrane</keyword>
<dbReference type="KEGG" id="sve:SVEN_4882"/>
<dbReference type="PATRIC" id="fig|953739.5.peg.7393"/>
<evidence type="ECO:0000256" key="1">
    <source>
        <dbReference type="ARBA" id="ARBA00010157"/>
    </source>
</evidence>
<comment type="similarity">
    <text evidence="1">Belongs to the resistance-nodulation-cell division (RND) (TC 2.A.6) family. MmpL subfamily.</text>
</comment>
<proteinExistence type="inferred from homology"/>
<keyword evidence="2" id="KW-1133">Transmembrane helix</keyword>
<feature type="transmembrane region" description="Helical" evidence="2">
    <location>
        <begin position="603"/>
        <end position="622"/>
    </location>
</feature>
<keyword evidence="2" id="KW-0812">Transmembrane</keyword>
<organism evidence="3 4">
    <name type="scientific">Streptomyces venezuelae (strain ATCC 10712 / CBS 650.69 / DSM 40230 / JCM 4526 / NBRC 13096 / PD 04745)</name>
    <dbReference type="NCBI Taxonomy" id="953739"/>
    <lineage>
        <taxon>Bacteria</taxon>
        <taxon>Bacillati</taxon>
        <taxon>Actinomycetota</taxon>
        <taxon>Actinomycetes</taxon>
        <taxon>Kitasatosporales</taxon>
        <taxon>Streptomycetaceae</taxon>
        <taxon>Streptomyces</taxon>
    </lineage>
</organism>
<evidence type="ECO:0008006" key="5">
    <source>
        <dbReference type="Google" id="ProtNLM"/>
    </source>
</evidence>
<feature type="transmembrane region" description="Helical" evidence="2">
    <location>
        <begin position="573"/>
        <end position="597"/>
    </location>
</feature>
<dbReference type="HOGENOM" id="CLU_005108_5_2_11"/>
<accession>F2R2P3</accession>
<feature type="transmembrane region" description="Helical" evidence="2">
    <location>
        <begin position="297"/>
        <end position="317"/>
    </location>
</feature>
<feature type="transmembrane region" description="Helical" evidence="2">
    <location>
        <begin position="548"/>
        <end position="566"/>
    </location>
</feature>
<dbReference type="GeneID" id="51865445"/>
<dbReference type="PANTHER" id="PTHR33406:SF11">
    <property type="entry name" value="MEMBRANE PROTEIN SCO6666-RELATED"/>
    <property type="match status" value="1"/>
</dbReference>
<dbReference type="eggNOG" id="COG1033">
    <property type="taxonomic scope" value="Bacteria"/>
</dbReference>
<feature type="transmembrane region" description="Helical" evidence="2">
    <location>
        <begin position="239"/>
        <end position="257"/>
    </location>
</feature>
<dbReference type="RefSeq" id="WP_015036068.1">
    <property type="nucleotide sequence ID" value="NC_018750.1"/>
</dbReference>
<dbReference type="eggNOG" id="COG2409">
    <property type="taxonomic scope" value="Bacteria"/>
</dbReference>